<dbReference type="EMBL" id="JAAOIV010000014">
    <property type="protein sequence ID" value="NHN57272.1"/>
    <property type="molecule type" value="Genomic_DNA"/>
</dbReference>
<evidence type="ECO:0008006" key="4">
    <source>
        <dbReference type="Google" id="ProtNLM"/>
    </source>
</evidence>
<dbReference type="Proteomes" id="UP000744769">
    <property type="component" value="Unassembled WGS sequence"/>
</dbReference>
<evidence type="ECO:0000256" key="1">
    <source>
        <dbReference type="SAM" id="Phobius"/>
    </source>
</evidence>
<proteinExistence type="predicted"/>
<evidence type="ECO:0000313" key="2">
    <source>
        <dbReference type="EMBL" id="NHN57272.1"/>
    </source>
</evidence>
<feature type="transmembrane region" description="Helical" evidence="1">
    <location>
        <begin position="125"/>
        <end position="145"/>
    </location>
</feature>
<evidence type="ECO:0000313" key="3">
    <source>
        <dbReference type="Proteomes" id="UP000744769"/>
    </source>
</evidence>
<feature type="transmembrane region" description="Helical" evidence="1">
    <location>
        <begin position="48"/>
        <end position="66"/>
    </location>
</feature>
<accession>A0A967EAB0</accession>
<keyword evidence="1" id="KW-0472">Membrane</keyword>
<feature type="transmembrane region" description="Helical" evidence="1">
    <location>
        <begin position="6"/>
        <end position="27"/>
    </location>
</feature>
<dbReference type="AlphaFoldDB" id="A0A967EAB0"/>
<protein>
    <recommendedName>
        <fullName evidence="4">DUF2269 family protein</fullName>
    </recommendedName>
</protein>
<dbReference type="RefSeq" id="WP_166198416.1">
    <property type="nucleotide sequence ID" value="NZ_JAAOIV010000014.1"/>
</dbReference>
<feature type="transmembrane region" description="Helical" evidence="1">
    <location>
        <begin position="81"/>
        <end position="105"/>
    </location>
</feature>
<sequence>MYKLLLTLHLVAVIFSIGPLVHFATTAARGLRRGDAFETKAASRSAKLYSLVSLLAVVFGFGLVSAKSPYTGKPVASMSDLWVLASLALWVVAVAIVIAVIVPCLDKATVMIGKGASPSALTGRVAAAGGVVALLFIAVVALMVYQP</sequence>
<keyword evidence="1" id="KW-0812">Transmembrane</keyword>
<keyword evidence="3" id="KW-1185">Reference proteome</keyword>
<name>A0A967EAB0_9MICO</name>
<gene>
    <name evidence="2" type="ORF">G9U51_15990</name>
</gene>
<comment type="caution">
    <text evidence="2">The sequence shown here is derived from an EMBL/GenBank/DDBJ whole genome shotgun (WGS) entry which is preliminary data.</text>
</comment>
<reference evidence="2" key="1">
    <citation type="submission" date="2020-03" db="EMBL/GenBank/DDBJ databases">
        <title>Draft sequencing of Calidifontibacter sp. DB0510.</title>
        <authorList>
            <person name="Kim D.-U."/>
        </authorList>
    </citation>
    <scope>NUCLEOTIDE SEQUENCE</scope>
    <source>
        <strain evidence="2">DB0510</strain>
    </source>
</reference>
<keyword evidence="1" id="KW-1133">Transmembrane helix</keyword>
<organism evidence="2 3">
    <name type="scientific">Metallococcus carri</name>
    <dbReference type="NCBI Taxonomy" id="1656884"/>
    <lineage>
        <taxon>Bacteria</taxon>
        <taxon>Bacillati</taxon>
        <taxon>Actinomycetota</taxon>
        <taxon>Actinomycetes</taxon>
        <taxon>Micrococcales</taxon>
        <taxon>Dermacoccaceae</taxon>
        <taxon>Metallococcus</taxon>
    </lineage>
</organism>